<organism evidence="1 2">
    <name type="scientific">Desulfovibrio subterraneus</name>
    <dbReference type="NCBI Taxonomy" id="2718620"/>
    <lineage>
        <taxon>Bacteria</taxon>
        <taxon>Pseudomonadati</taxon>
        <taxon>Thermodesulfobacteriota</taxon>
        <taxon>Desulfovibrionia</taxon>
        <taxon>Desulfovibrionales</taxon>
        <taxon>Desulfovibrionaceae</taxon>
        <taxon>Desulfovibrio</taxon>
    </lineage>
</organism>
<evidence type="ECO:0000313" key="2">
    <source>
        <dbReference type="Proteomes" id="UP000503840"/>
    </source>
</evidence>
<keyword evidence="2" id="KW-1185">Reference proteome</keyword>
<comment type="caution">
    <text evidence="1">The sequence shown here is derived from an EMBL/GenBank/DDBJ whole genome shotgun (WGS) entry which is preliminary data.</text>
</comment>
<name>A0A7J0BE98_9BACT</name>
<dbReference type="EMBL" id="BLVO01000004">
    <property type="protein sequence ID" value="GFM32043.1"/>
    <property type="molecule type" value="Genomic_DNA"/>
</dbReference>
<evidence type="ECO:0000313" key="1">
    <source>
        <dbReference type="EMBL" id="GFM32043.1"/>
    </source>
</evidence>
<reference evidence="1 2" key="1">
    <citation type="submission" date="2020-05" db="EMBL/GenBank/DDBJ databases">
        <title>Draft genome sequence of Desulfovibrio sp. strain HN2T.</title>
        <authorList>
            <person name="Ueno A."/>
            <person name="Tamazawa S."/>
            <person name="Tamamura S."/>
            <person name="Murakami T."/>
            <person name="Kiyama T."/>
            <person name="Inomata H."/>
            <person name="Amano Y."/>
            <person name="Miyakawa K."/>
            <person name="Tamaki H."/>
            <person name="Naganuma T."/>
            <person name="Kaneko K."/>
        </authorList>
    </citation>
    <scope>NUCLEOTIDE SEQUENCE [LARGE SCALE GENOMIC DNA]</scope>
    <source>
        <strain evidence="1 2">HN2</strain>
    </source>
</reference>
<dbReference type="Proteomes" id="UP000503840">
    <property type="component" value="Unassembled WGS sequence"/>
</dbReference>
<protein>
    <submittedName>
        <fullName evidence="1">Uncharacterized protein</fullName>
    </submittedName>
</protein>
<proteinExistence type="predicted"/>
<sequence>MLHLLLFQRACVGCGYCCVKSQCIPGQQRYGEQDVCPGLYWDGARYRCKLIEESSEAAAILQAGEACCRPLNRWRKDVWQRVRTPVDAAPR</sequence>
<dbReference type="RefSeq" id="WP_174403719.1">
    <property type="nucleotide sequence ID" value="NZ_BLVO01000004.1"/>
</dbReference>
<gene>
    <name evidence="1" type="ORF">DSM101010T_04080</name>
</gene>
<dbReference type="AlphaFoldDB" id="A0A7J0BE98"/>
<accession>A0A7J0BE98</accession>